<name>A0AAV7U6K7_PLEWA</name>
<protein>
    <submittedName>
        <fullName evidence="1">Uncharacterized protein</fullName>
    </submittedName>
</protein>
<keyword evidence="2" id="KW-1185">Reference proteome</keyword>
<organism evidence="1 2">
    <name type="scientific">Pleurodeles waltl</name>
    <name type="common">Iberian ribbed newt</name>
    <dbReference type="NCBI Taxonomy" id="8319"/>
    <lineage>
        <taxon>Eukaryota</taxon>
        <taxon>Metazoa</taxon>
        <taxon>Chordata</taxon>
        <taxon>Craniata</taxon>
        <taxon>Vertebrata</taxon>
        <taxon>Euteleostomi</taxon>
        <taxon>Amphibia</taxon>
        <taxon>Batrachia</taxon>
        <taxon>Caudata</taxon>
        <taxon>Salamandroidea</taxon>
        <taxon>Salamandridae</taxon>
        <taxon>Pleurodelinae</taxon>
        <taxon>Pleurodeles</taxon>
    </lineage>
</organism>
<reference evidence="1" key="1">
    <citation type="journal article" date="2022" name="bioRxiv">
        <title>Sequencing and chromosome-scale assembly of the giantPleurodeles waltlgenome.</title>
        <authorList>
            <person name="Brown T."/>
            <person name="Elewa A."/>
            <person name="Iarovenko S."/>
            <person name="Subramanian E."/>
            <person name="Araus A.J."/>
            <person name="Petzold A."/>
            <person name="Susuki M."/>
            <person name="Suzuki K.-i.T."/>
            <person name="Hayashi T."/>
            <person name="Toyoda A."/>
            <person name="Oliveira C."/>
            <person name="Osipova E."/>
            <person name="Leigh N.D."/>
            <person name="Simon A."/>
            <person name="Yun M.H."/>
        </authorList>
    </citation>
    <scope>NUCLEOTIDE SEQUENCE</scope>
    <source>
        <strain evidence="1">20211129_DDA</strain>
        <tissue evidence="1">Liver</tissue>
    </source>
</reference>
<accession>A0AAV7U6K7</accession>
<sequence>MYSSIHVSTCRWCWYQPVAPSHCAGSARNVAYLGGFHSGGRGQPRRARREAPLCWEDQLSAAGEIGRAGDERPAHLASLDQPHTWPRRREGLSSAIRLQPAREIRAAFFPVRLKALRLRASLKRTPAPQRIRALQLQKKITEGTSEGADYRNIEGLAETAEGPITDLQRDTQELLWELFSDTQRDKQELLEELITDIQKGKQEPLKDFITDIQKDKQELLKELSSDIQKEKQELLKELIIGLQRGMKEPLKNPITDIHSDSRNL</sequence>
<dbReference type="AlphaFoldDB" id="A0AAV7U6K7"/>
<dbReference type="Proteomes" id="UP001066276">
    <property type="component" value="Chromosome 3_1"/>
</dbReference>
<comment type="caution">
    <text evidence="1">The sequence shown here is derived from an EMBL/GenBank/DDBJ whole genome shotgun (WGS) entry which is preliminary data.</text>
</comment>
<proteinExistence type="predicted"/>
<gene>
    <name evidence="1" type="ORF">NDU88_000905</name>
</gene>
<evidence type="ECO:0000313" key="2">
    <source>
        <dbReference type="Proteomes" id="UP001066276"/>
    </source>
</evidence>
<dbReference type="EMBL" id="JANPWB010000005">
    <property type="protein sequence ID" value="KAJ1184095.1"/>
    <property type="molecule type" value="Genomic_DNA"/>
</dbReference>
<evidence type="ECO:0000313" key="1">
    <source>
        <dbReference type="EMBL" id="KAJ1184095.1"/>
    </source>
</evidence>